<keyword evidence="1" id="KW-0805">Transcription regulation</keyword>
<dbReference type="OrthoDB" id="9815799at2"/>
<dbReference type="GO" id="GO:0043565">
    <property type="term" value="F:sequence-specific DNA binding"/>
    <property type="evidence" value="ECO:0007669"/>
    <property type="project" value="InterPro"/>
</dbReference>
<dbReference type="SMART" id="SM00342">
    <property type="entry name" value="HTH_ARAC"/>
    <property type="match status" value="1"/>
</dbReference>
<dbReference type="Pfam" id="PF20240">
    <property type="entry name" value="DUF6597"/>
    <property type="match status" value="1"/>
</dbReference>
<dbReference type="PANTHER" id="PTHR46796">
    <property type="entry name" value="HTH-TYPE TRANSCRIPTIONAL ACTIVATOR RHAS-RELATED"/>
    <property type="match status" value="1"/>
</dbReference>
<dbReference type="SUPFAM" id="SSF46689">
    <property type="entry name" value="Homeodomain-like"/>
    <property type="match status" value="1"/>
</dbReference>
<reference evidence="5 6" key="1">
    <citation type="submission" date="2018-11" db="EMBL/GenBank/DDBJ databases">
        <title>Sequencing the genomes of 1000 actinobacteria strains.</title>
        <authorList>
            <person name="Klenk H.-P."/>
        </authorList>
    </citation>
    <scope>NUCLEOTIDE SEQUENCE [LARGE SCALE GENOMIC DNA]</scope>
    <source>
        <strain evidence="5 6">DSM 44254</strain>
    </source>
</reference>
<gene>
    <name evidence="5" type="ORF">EDD29_1026</name>
</gene>
<dbReference type="InterPro" id="IPR046532">
    <property type="entry name" value="DUF6597"/>
</dbReference>
<feature type="domain" description="HTH araC/xylS-type" evidence="4">
    <location>
        <begin position="138"/>
        <end position="220"/>
    </location>
</feature>
<organism evidence="5 6">
    <name type="scientific">Actinocorallia herbida</name>
    <dbReference type="NCBI Taxonomy" id="58109"/>
    <lineage>
        <taxon>Bacteria</taxon>
        <taxon>Bacillati</taxon>
        <taxon>Actinomycetota</taxon>
        <taxon>Actinomycetes</taxon>
        <taxon>Streptosporangiales</taxon>
        <taxon>Thermomonosporaceae</taxon>
        <taxon>Actinocorallia</taxon>
    </lineage>
</organism>
<name>A0A3N1CQF3_9ACTN</name>
<evidence type="ECO:0000256" key="3">
    <source>
        <dbReference type="ARBA" id="ARBA00023163"/>
    </source>
</evidence>
<evidence type="ECO:0000313" key="5">
    <source>
        <dbReference type="EMBL" id="ROO83523.1"/>
    </source>
</evidence>
<evidence type="ECO:0000259" key="4">
    <source>
        <dbReference type="PROSITE" id="PS01124"/>
    </source>
</evidence>
<proteinExistence type="predicted"/>
<protein>
    <submittedName>
        <fullName evidence="5">AraC family transcriptional regulator</fullName>
    </submittedName>
</protein>
<dbReference type="PROSITE" id="PS01124">
    <property type="entry name" value="HTH_ARAC_FAMILY_2"/>
    <property type="match status" value="1"/>
</dbReference>
<dbReference type="PANTHER" id="PTHR46796:SF15">
    <property type="entry name" value="BLL1074 PROTEIN"/>
    <property type="match status" value="1"/>
</dbReference>
<dbReference type="InterPro" id="IPR009057">
    <property type="entry name" value="Homeodomain-like_sf"/>
</dbReference>
<dbReference type="EMBL" id="RJKE01000001">
    <property type="protein sequence ID" value="ROO83523.1"/>
    <property type="molecule type" value="Genomic_DNA"/>
</dbReference>
<dbReference type="Gene3D" id="1.10.10.60">
    <property type="entry name" value="Homeodomain-like"/>
    <property type="match status" value="1"/>
</dbReference>
<dbReference type="InterPro" id="IPR050204">
    <property type="entry name" value="AraC_XylS_family_regulators"/>
</dbReference>
<dbReference type="AlphaFoldDB" id="A0A3N1CQF3"/>
<keyword evidence="3" id="KW-0804">Transcription</keyword>
<comment type="caution">
    <text evidence="5">The sequence shown here is derived from an EMBL/GenBank/DDBJ whole genome shotgun (WGS) entry which is preliminary data.</text>
</comment>
<keyword evidence="2" id="KW-0238">DNA-binding</keyword>
<keyword evidence="6" id="KW-1185">Reference proteome</keyword>
<evidence type="ECO:0000256" key="1">
    <source>
        <dbReference type="ARBA" id="ARBA00023015"/>
    </source>
</evidence>
<sequence>MFRERVVRGGVVWENGSPGPHRVLPDGCLDLVWAGGEVVVAGPDTGFRVVSGGGGVVLGLRFTHGMGPVVLGVPAVELVDRLVPLADLWGGAEAERLAERLAEASAPGAVLASLAARRMGEAGPDPLAAELFAGPVGSVAGLAGRVGLSERQLHRRALASFGYGVKTLMRVRRLSGALDLLREGVAPAEAAVRGGYADQAHLGREVKAMTGLPPSAYRPAR</sequence>
<dbReference type="Pfam" id="PF12833">
    <property type="entry name" value="HTH_18"/>
    <property type="match status" value="1"/>
</dbReference>
<dbReference type="GO" id="GO:0003700">
    <property type="term" value="F:DNA-binding transcription factor activity"/>
    <property type="evidence" value="ECO:0007669"/>
    <property type="project" value="InterPro"/>
</dbReference>
<accession>A0A3N1CQF3</accession>
<evidence type="ECO:0000256" key="2">
    <source>
        <dbReference type="ARBA" id="ARBA00023125"/>
    </source>
</evidence>
<dbReference type="InterPro" id="IPR018060">
    <property type="entry name" value="HTH_AraC"/>
</dbReference>
<evidence type="ECO:0000313" key="6">
    <source>
        <dbReference type="Proteomes" id="UP000272400"/>
    </source>
</evidence>
<dbReference type="Proteomes" id="UP000272400">
    <property type="component" value="Unassembled WGS sequence"/>
</dbReference>